<dbReference type="Proteomes" id="UP000528286">
    <property type="component" value="Unassembled WGS sequence"/>
</dbReference>
<gene>
    <name evidence="2" type="ORF">GGR23_004015</name>
</gene>
<reference evidence="2 3" key="1">
    <citation type="submission" date="2020-08" db="EMBL/GenBank/DDBJ databases">
        <title>Genomic Encyclopedia of Type Strains, Phase IV (KMG-IV): sequencing the most valuable type-strain genomes for metagenomic binning, comparative biology and taxonomic classification.</title>
        <authorList>
            <person name="Goeker M."/>
        </authorList>
    </citation>
    <scope>NUCLEOTIDE SEQUENCE [LARGE SCALE GENOMIC DNA]</scope>
    <source>
        <strain evidence="2 3">DSM 29853</strain>
    </source>
</reference>
<organism evidence="2 3">
    <name type="scientific">Gellertiella hungarica</name>
    <dbReference type="NCBI Taxonomy" id="1572859"/>
    <lineage>
        <taxon>Bacteria</taxon>
        <taxon>Pseudomonadati</taxon>
        <taxon>Pseudomonadota</taxon>
        <taxon>Alphaproteobacteria</taxon>
        <taxon>Hyphomicrobiales</taxon>
        <taxon>Rhizobiaceae</taxon>
        <taxon>Gellertiella</taxon>
    </lineage>
</organism>
<feature type="compositionally biased region" description="Low complexity" evidence="1">
    <location>
        <begin position="285"/>
        <end position="304"/>
    </location>
</feature>
<accession>A0A7W6JAD3</accession>
<evidence type="ECO:0000256" key="1">
    <source>
        <dbReference type="SAM" id="MobiDB-lite"/>
    </source>
</evidence>
<dbReference type="InterPro" id="IPR027417">
    <property type="entry name" value="P-loop_NTPase"/>
</dbReference>
<name>A0A7W6JAD3_9HYPH</name>
<protein>
    <recommendedName>
        <fullName evidence="4">AAA+ ATPase domain-containing protein</fullName>
    </recommendedName>
</protein>
<keyword evidence="3" id="KW-1185">Reference proteome</keyword>
<proteinExistence type="predicted"/>
<dbReference type="AlphaFoldDB" id="A0A7W6JAD3"/>
<feature type="region of interest" description="Disordered" evidence="1">
    <location>
        <begin position="273"/>
        <end position="305"/>
    </location>
</feature>
<dbReference type="SUPFAM" id="SSF52540">
    <property type="entry name" value="P-loop containing nucleoside triphosphate hydrolases"/>
    <property type="match status" value="1"/>
</dbReference>
<evidence type="ECO:0008006" key="4">
    <source>
        <dbReference type="Google" id="ProtNLM"/>
    </source>
</evidence>
<comment type="caution">
    <text evidence="2">The sequence shown here is derived from an EMBL/GenBank/DDBJ whole genome shotgun (WGS) entry which is preliminary data.</text>
</comment>
<dbReference type="Pfam" id="PF13479">
    <property type="entry name" value="AAA_24"/>
    <property type="match status" value="1"/>
</dbReference>
<dbReference type="Gene3D" id="3.40.50.300">
    <property type="entry name" value="P-loop containing nucleotide triphosphate hydrolases"/>
    <property type="match status" value="1"/>
</dbReference>
<evidence type="ECO:0000313" key="3">
    <source>
        <dbReference type="Proteomes" id="UP000528286"/>
    </source>
</evidence>
<dbReference type="EMBL" id="JACIEZ010000011">
    <property type="protein sequence ID" value="MBB4066797.1"/>
    <property type="molecule type" value="Genomic_DNA"/>
</dbReference>
<sequence length="383" mass="42112">MTNKFTDGVRDDTSLIIGIAGASGSGKTVSAMLLAVGLAGDEPIAFIDTEGGRARHYFPTPTDTRPQSELIKEFLFRVKYMDMRPPFSPRAIWDAINEAIDNVGAKVVVIDSASDEWEGVGGLHDMHTAEMARLAKKPYDSLADWELHKFNFPAWAVPKAEHKSHLMKNLRQVRAHVIFCFRAREITKPVEIEDDKGRKRTTVQNIGWQPICEQNMLYDLTISFMVTPDQKGVPLMQGNQFYGKLNPPYSQFFAPGRQVSVETGQRLRAWAKGETTYTNKPASPPSGQASAESGSSSQAPDSAPITEQQVQNLLTYHAELAKQADRDALMTAHSALKATVADVAEIAKRILTAHNERIKGNAEADTTNTFITGVIEDAAGVEP</sequence>
<dbReference type="RefSeq" id="WP_183368050.1">
    <property type="nucleotide sequence ID" value="NZ_JACIEZ010000011.1"/>
</dbReference>
<evidence type="ECO:0000313" key="2">
    <source>
        <dbReference type="EMBL" id="MBB4066797.1"/>
    </source>
</evidence>